<feature type="domain" description="CASTOR ACT" evidence="1">
    <location>
        <begin position="60"/>
        <end position="116"/>
    </location>
</feature>
<gene>
    <name evidence="2" type="ORF">ACFPWU_05505</name>
</gene>
<organism evidence="2 3">
    <name type="scientific">Nocardioides yefusunii</name>
    <dbReference type="NCBI Taxonomy" id="2500546"/>
    <lineage>
        <taxon>Bacteria</taxon>
        <taxon>Bacillati</taxon>
        <taxon>Actinomycetota</taxon>
        <taxon>Actinomycetes</taxon>
        <taxon>Propionibacteriales</taxon>
        <taxon>Nocardioidaceae</taxon>
        <taxon>Nocardioides</taxon>
    </lineage>
</organism>
<name>A0ABW1QVP9_9ACTN</name>
<dbReference type="InterPro" id="IPR027795">
    <property type="entry name" value="CASTOR_ACT_dom"/>
</dbReference>
<dbReference type="CDD" id="cd04868">
    <property type="entry name" value="ACT_AK-like"/>
    <property type="match status" value="1"/>
</dbReference>
<keyword evidence="3" id="KW-1185">Reference proteome</keyword>
<accession>A0ABW1QVP9</accession>
<reference evidence="3" key="1">
    <citation type="journal article" date="2019" name="Int. J. Syst. Evol. Microbiol.">
        <title>The Global Catalogue of Microorganisms (GCM) 10K type strain sequencing project: providing services to taxonomists for standard genome sequencing and annotation.</title>
        <authorList>
            <consortium name="The Broad Institute Genomics Platform"/>
            <consortium name="The Broad Institute Genome Sequencing Center for Infectious Disease"/>
            <person name="Wu L."/>
            <person name="Ma J."/>
        </authorList>
    </citation>
    <scope>NUCLEOTIDE SEQUENCE [LARGE SCALE GENOMIC DNA]</scope>
    <source>
        <strain evidence="3">DFY28</strain>
    </source>
</reference>
<comment type="caution">
    <text evidence="2">The sequence shown here is derived from an EMBL/GenBank/DDBJ whole genome shotgun (WGS) entry which is preliminary data.</text>
</comment>
<evidence type="ECO:0000313" key="2">
    <source>
        <dbReference type="EMBL" id="MFC6153118.1"/>
    </source>
</evidence>
<proteinExistence type="predicted"/>
<dbReference type="RefSeq" id="WP_128220991.1">
    <property type="nucleotide sequence ID" value="NZ_CP034929.1"/>
</dbReference>
<evidence type="ECO:0000313" key="3">
    <source>
        <dbReference type="Proteomes" id="UP001596098"/>
    </source>
</evidence>
<sequence length="130" mass="13873">MTFSIKQYPEQIAVVRFGPGSEVPGWAESSSIFQVTATATHTTVVCAARNVPTKARHVRSFTAFSVLSEHTLEDAGVLVPLMATLAEADISVVPVSTFEEPWLLVPQNDAKKAAAAWTEQGHTVAPAKPA</sequence>
<protein>
    <submittedName>
        <fullName evidence="2">ACT domain-containing protein</fullName>
    </submittedName>
</protein>
<evidence type="ECO:0000259" key="1">
    <source>
        <dbReference type="Pfam" id="PF13840"/>
    </source>
</evidence>
<dbReference type="InterPro" id="IPR045865">
    <property type="entry name" value="ACT-like_dom_sf"/>
</dbReference>
<dbReference type="EMBL" id="JBHSQI010000003">
    <property type="protein sequence ID" value="MFC6153118.1"/>
    <property type="molecule type" value="Genomic_DNA"/>
</dbReference>
<dbReference type="SUPFAM" id="SSF55021">
    <property type="entry name" value="ACT-like"/>
    <property type="match status" value="2"/>
</dbReference>
<dbReference type="Proteomes" id="UP001596098">
    <property type="component" value="Unassembled WGS sequence"/>
</dbReference>
<dbReference type="Gene3D" id="3.30.2130.10">
    <property type="entry name" value="VC0802-like"/>
    <property type="match status" value="1"/>
</dbReference>
<dbReference type="Pfam" id="PF13840">
    <property type="entry name" value="ACT_7"/>
    <property type="match status" value="1"/>
</dbReference>